<name>A0A183CQF9_GLOPA</name>
<evidence type="ECO:0000313" key="6">
    <source>
        <dbReference type="Proteomes" id="UP000050741"/>
    </source>
</evidence>
<dbReference type="PANTHER" id="PTHR12537:SF12">
    <property type="entry name" value="MATERNAL PROTEIN PUMILIO"/>
    <property type="match status" value="1"/>
</dbReference>
<dbReference type="Proteomes" id="UP000050741">
    <property type="component" value="Unassembled WGS sequence"/>
</dbReference>
<proteinExistence type="predicted"/>
<reference evidence="6" key="1">
    <citation type="submission" date="2013-12" db="EMBL/GenBank/DDBJ databases">
        <authorList>
            <person name="Aslett M."/>
        </authorList>
    </citation>
    <scope>NUCLEOTIDE SEQUENCE [LARGE SCALE GENOMIC DNA]</scope>
    <source>
        <strain evidence="6">Lindley</strain>
    </source>
</reference>
<evidence type="ECO:0000313" key="7">
    <source>
        <dbReference type="WBParaSite" id="GPLIN_001511700"/>
    </source>
</evidence>
<evidence type="ECO:0000256" key="1">
    <source>
        <dbReference type="ARBA" id="ARBA00022473"/>
    </source>
</evidence>
<keyword evidence="1" id="KW-0217">Developmental protein</keyword>
<dbReference type="GO" id="GO:0030154">
    <property type="term" value="P:cell differentiation"/>
    <property type="evidence" value="ECO:0007669"/>
    <property type="project" value="UniProtKB-KW"/>
</dbReference>
<dbReference type="GO" id="GO:0005634">
    <property type="term" value="C:nucleus"/>
    <property type="evidence" value="ECO:0007669"/>
    <property type="project" value="TreeGrafter"/>
</dbReference>
<evidence type="ECO:0000256" key="3">
    <source>
        <dbReference type="ARBA" id="ARBA00022782"/>
    </source>
</evidence>
<keyword evidence="6" id="KW-1185">Reference proteome</keyword>
<dbReference type="GO" id="GO:0003730">
    <property type="term" value="F:mRNA 3'-UTR binding"/>
    <property type="evidence" value="ECO:0007669"/>
    <property type="project" value="TreeGrafter"/>
</dbReference>
<dbReference type="PROSITE" id="PS50303">
    <property type="entry name" value="PUM_HD"/>
    <property type="match status" value="1"/>
</dbReference>
<evidence type="ECO:0000256" key="2">
    <source>
        <dbReference type="ARBA" id="ARBA00022737"/>
    </source>
</evidence>
<dbReference type="InterPro" id="IPR016024">
    <property type="entry name" value="ARM-type_fold"/>
</dbReference>
<dbReference type="PROSITE" id="PS50302">
    <property type="entry name" value="PUM"/>
    <property type="match status" value="1"/>
</dbReference>
<dbReference type="GO" id="GO:0010608">
    <property type="term" value="P:post-transcriptional regulation of gene expression"/>
    <property type="evidence" value="ECO:0007669"/>
    <property type="project" value="TreeGrafter"/>
</dbReference>
<evidence type="ECO:0000259" key="5">
    <source>
        <dbReference type="PROSITE" id="PS50303"/>
    </source>
</evidence>
<dbReference type="GO" id="GO:0005737">
    <property type="term" value="C:cytoplasm"/>
    <property type="evidence" value="ECO:0007669"/>
    <property type="project" value="TreeGrafter"/>
</dbReference>
<dbReference type="InterPro" id="IPR001313">
    <property type="entry name" value="Pumilio_RNA-bd_rpt"/>
</dbReference>
<dbReference type="InterPro" id="IPR033133">
    <property type="entry name" value="PUM-HD"/>
</dbReference>
<dbReference type="Gene3D" id="1.25.10.10">
    <property type="entry name" value="Leucine-rich Repeat Variant"/>
    <property type="match status" value="1"/>
</dbReference>
<sequence length="108" mass="12326">LHENVLTLVTDKYGCFVIEHVVEHGRPEDRERIVRSLQGDVLKYAQHKFASNVIKNNGSGSPPLLQMMKHPFANDVVHKMMDAADSAHRQKMLLAIEEHIPALLQRHQ</sequence>
<reference evidence="7" key="3">
    <citation type="submission" date="2016-06" db="UniProtKB">
        <authorList>
            <consortium name="WormBaseParasite"/>
        </authorList>
    </citation>
    <scope>IDENTIFICATION</scope>
</reference>
<dbReference type="SMART" id="SM00025">
    <property type="entry name" value="Pumilio"/>
    <property type="match status" value="2"/>
</dbReference>
<dbReference type="Pfam" id="PF00806">
    <property type="entry name" value="PUF"/>
    <property type="match status" value="3"/>
</dbReference>
<reference evidence="6" key="2">
    <citation type="submission" date="2014-05" db="EMBL/GenBank/DDBJ databases">
        <title>The genome and life-stage specific transcriptomes of Globodera pallida elucidate key aspects of plant parasitism by a cyst nematode.</title>
        <authorList>
            <person name="Cotton J.A."/>
            <person name="Lilley C.J."/>
            <person name="Jones L.M."/>
            <person name="Kikuchi T."/>
            <person name="Reid A.J."/>
            <person name="Thorpe P."/>
            <person name="Tsai I.J."/>
            <person name="Beasley H."/>
            <person name="Blok V."/>
            <person name="Cock P.J.A."/>
            <person name="Van den Akker S.E."/>
            <person name="Holroyd N."/>
            <person name="Hunt M."/>
            <person name="Mantelin S."/>
            <person name="Naghra H."/>
            <person name="Pain A."/>
            <person name="Palomares-Rius J.E."/>
            <person name="Zarowiecki M."/>
            <person name="Berriman M."/>
            <person name="Jones J.T."/>
            <person name="Urwin P.E."/>
        </authorList>
    </citation>
    <scope>NUCLEOTIDE SEQUENCE [LARGE SCALE GENOMIC DNA]</scope>
    <source>
        <strain evidence="6">Lindley</strain>
    </source>
</reference>
<dbReference type="WBParaSite" id="GPLIN_001511700">
    <property type="protein sequence ID" value="GPLIN_001511700"/>
    <property type="gene ID" value="GPLIN_001511700"/>
</dbReference>
<accession>A0A183CQF9</accession>
<feature type="domain" description="PUM-HD" evidence="5">
    <location>
        <begin position="1"/>
        <end position="108"/>
    </location>
</feature>
<dbReference type="InterPro" id="IPR011989">
    <property type="entry name" value="ARM-like"/>
</dbReference>
<dbReference type="SUPFAM" id="SSF48371">
    <property type="entry name" value="ARM repeat"/>
    <property type="match status" value="1"/>
</dbReference>
<feature type="repeat" description="Pumilio" evidence="4">
    <location>
        <begin position="1"/>
        <end position="35"/>
    </location>
</feature>
<dbReference type="AlphaFoldDB" id="A0A183CQF9"/>
<keyword evidence="2" id="KW-0677">Repeat</keyword>
<keyword evidence="3" id="KW-0221">Differentiation</keyword>
<protein>
    <submittedName>
        <fullName evidence="7">PUM-HD domain-containing protein</fullName>
    </submittedName>
</protein>
<dbReference type="PANTHER" id="PTHR12537">
    <property type="entry name" value="RNA BINDING PROTEIN PUMILIO-RELATED"/>
    <property type="match status" value="1"/>
</dbReference>
<organism evidence="6 7">
    <name type="scientific">Globodera pallida</name>
    <name type="common">Potato cyst nematode worm</name>
    <name type="synonym">Heterodera pallida</name>
    <dbReference type="NCBI Taxonomy" id="36090"/>
    <lineage>
        <taxon>Eukaryota</taxon>
        <taxon>Metazoa</taxon>
        <taxon>Ecdysozoa</taxon>
        <taxon>Nematoda</taxon>
        <taxon>Chromadorea</taxon>
        <taxon>Rhabditida</taxon>
        <taxon>Tylenchina</taxon>
        <taxon>Tylenchomorpha</taxon>
        <taxon>Tylenchoidea</taxon>
        <taxon>Heteroderidae</taxon>
        <taxon>Heteroderinae</taxon>
        <taxon>Globodera</taxon>
    </lineage>
</organism>
<evidence type="ECO:0000256" key="4">
    <source>
        <dbReference type="PROSITE-ProRule" id="PRU00317"/>
    </source>
</evidence>